<sequence length="319" mass="35970">MDRKWMLLPTQVREVENILSQVGGKVMVVGGAVIDLVRGVCSADTDWDLEVYGLTLDQIKDALQNFNPTICGASFGVVRISVDGCDIDVSIPRKDNSTGVGHKDFHVQTDPEMDPVNAAGRRDFTINSMFYDIENMKVVDPYGGLDDLAVGEIRMVSTSAFKEDPLRVLRAMQLVARKGNYVEPRTTIAARGMDMDSLPRERVMGEWVKLLLKADRPSLGLKFLLECGWLRYFPELVEFVRWSGWDYPENISITRRATVPNTERGCPQNPDWHPEGNVWIHTLKVVDAAARVRHKVPEEWRLAFMFAALLHDVAKPITT</sequence>
<keyword evidence="2" id="KW-0819">tRNA processing</keyword>
<dbReference type="InterPro" id="IPR003607">
    <property type="entry name" value="HD/PDEase_dom"/>
</dbReference>
<dbReference type="GO" id="GO:0000166">
    <property type="term" value="F:nucleotide binding"/>
    <property type="evidence" value="ECO:0007669"/>
    <property type="project" value="UniProtKB-KW"/>
</dbReference>
<name>A0A382QJ85_9ZZZZ</name>
<accession>A0A382QJ85</accession>
<keyword evidence="4" id="KW-0479">Metal-binding</keyword>
<keyword evidence="1" id="KW-0808">Transferase</keyword>
<evidence type="ECO:0000313" key="10">
    <source>
        <dbReference type="EMBL" id="SVC85593.1"/>
    </source>
</evidence>
<evidence type="ECO:0000256" key="2">
    <source>
        <dbReference type="ARBA" id="ARBA00022694"/>
    </source>
</evidence>
<dbReference type="SUPFAM" id="SSF81891">
    <property type="entry name" value="Poly A polymerase C-terminal region-like"/>
    <property type="match status" value="1"/>
</dbReference>
<evidence type="ECO:0000256" key="7">
    <source>
        <dbReference type="ARBA" id="ARBA00022842"/>
    </source>
</evidence>
<dbReference type="Gene3D" id="3.30.460.10">
    <property type="entry name" value="Beta Polymerase, domain 2"/>
    <property type="match status" value="1"/>
</dbReference>
<dbReference type="PANTHER" id="PTHR47545">
    <property type="entry name" value="MULTIFUNCTIONAL CCA PROTEIN"/>
    <property type="match status" value="1"/>
</dbReference>
<evidence type="ECO:0000256" key="3">
    <source>
        <dbReference type="ARBA" id="ARBA00022695"/>
    </source>
</evidence>
<keyword evidence="5" id="KW-0547">Nucleotide-binding</keyword>
<evidence type="ECO:0000256" key="8">
    <source>
        <dbReference type="ARBA" id="ARBA00022884"/>
    </source>
</evidence>
<evidence type="ECO:0000256" key="1">
    <source>
        <dbReference type="ARBA" id="ARBA00022679"/>
    </source>
</evidence>
<reference evidence="10" key="1">
    <citation type="submission" date="2018-05" db="EMBL/GenBank/DDBJ databases">
        <authorList>
            <person name="Lanie J.A."/>
            <person name="Ng W.-L."/>
            <person name="Kazmierczak K.M."/>
            <person name="Andrzejewski T.M."/>
            <person name="Davidsen T.M."/>
            <person name="Wayne K.J."/>
            <person name="Tettelin H."/>
            <person name="Glass J.I."/>
            <person name="Rusch D."/>
            <person name="Podicherti R."/>
            <person name="Tsui H.-C.T."/>
            <person name="Winkler M.E."/>
        </authorList>
    </citation>
    <scope>NUCLEOTIDE SEQUENCE</scope>
</reference>
<dbReference type="GO" id="GO:0046872">
    <property type="term" value="F:metal ion binding"/>
    <property type="evidence" value="ECO:0007669"/>
    <property type="project" value="UniProtKB-KW"/>
</dbReference>
<dbReference type="Pfam" id="PF01743">
    <property type="entry name" value="PolyA_pol"/>
    <property type="match status" value="1"/>
</dbReference>
<keyword evidence="3" id="KW-0548">Nucleotidyltransferase</keyword>
<keyword evidence="7" id="KW-0460">Magnesium</keyword>
<evidence type="ECO:0000256" key="4">
    <source>
        <dbReference type="ARBA" id="ARBA00022723"/>
    </source>
</evidence>
<organism evidence="10">
    <name type="scientific">marine metagenome</name>
    <dbReference type="NCBI Taxonomy" id="408172"/>
    <lineage>
        <taxon>unclassified sequences</taxon>
        <taxon>metagenomes</taxon>
        <taxon>ecological metagenomes</taxon>
    </lineage>
</organism>
<feature type="non-terminal residue" evidence="10">
    <location>
        <position position="319"/>
    </location>
</feature>
<evidence type="ECO:0000259" key="9">
    <source>
        <dbReference type="Pfam" id="PF01743"/>
    </source>
</evidence>
<dbReference type="InterPro" id="IPR050124">
    <property type="entry name" value="tRNA_CCA-adding_enzyme"/>
</dbReference>
<feature type="domain" description="Poly A polymerase head" evidence="9">
    <location>
        <begin position="27"/>
        <end position="154"/>
    </location>
</feature>
<dbReference type="GO" id="GO:0008033">
    <property type="term" value="P:tRNA processing"/>
    <property type="evidence" value="ECO:0007669"/>
    <property type="project" value="UniProtKB-KW"/>
</dbReference>
<keyword evidence="6" id="KW-0067">ATP-binding</keyword>
<dbReference type="Gene3D" id="1.10.3090.10">
    <property type="entry name" value="cca-adding enzyme, domain 2"/>
    <property type="match status" value="1"/>
</dbReference>
<dbReference type="SUPFAM" id="SSF81301">
    <property type="entry name" value="Nucleotidyltransferase"/>
    <property type="match status" value="1"/>
</dbReference>
<keyword evidence="8" id="KW-0694">RNA-binding</keyword>
<dbReference type="PANTHER" id="PTHR47545:SF1">
    <property type="entry name" value="MULTIFUNCTIONAL CCA PROTEIN"/>
    <property type="match status" value="1"/>
</dbReference>
<dbReference type="InterPro" id="IPR002646">
    <property type="entry name" value="PolA_pol_head_dom"/>
</dbReference>
<dbReference type="AlphaFoldDB" id="A0A382QJ85"/>
<dbReference type="EMBL" id="UINC01114932">
    <property type="protein sequence ID" value="SVC85593.1"/>
    <property type="molecule type" value="Genomic_DNA"/>
</dbReference>
<evidence type="ECO:0000256" key="6">
    <source>
        <dbReference type="ARBA" id="ARBA00022840"/>
    </source>
</evidence>
<evidence type="ECO:0000256" key="5">
    <source>
        <dbReference type="ARBA" id="ARBA00022741"/>
    </source>
</evidence>
<gene>
    <name evidence="10" type="ORF">METZ01_LOCUS338447</name>
</gene>
<proteinExistence type="predicted"/>
<dbReference type="CDD" id="cd00077">
    <property type="entry name" value="HDc"/>
    <property type="match status" value="1"/>
</dbReference>
<protein>
    <recommendedName>
        <fullName evidence="9">Poly A polymerase head domain-containing protein</fullName>
    </recommendedName>
</protein>
<dbReference type="GO" id="GO:0003723">
    <property type="term" value="F:RNA binding"/>
    <property type="evidence" value="ECO:0007669"/>
    <property type="project" value="UniProtKB-KW"/>
</dbReference>
<dbReference type="InterPro" id="IPR043519">
    <property type="entry name" value="NT_sf"/>
</dbReference>
<dbReference type="GO" id="GO:0016779">
    <property type="term" value="F:nucleotidyltransferase activity"/>
    <property type="evidence" value="ECO:0007669"/>
    <property type="project" value="UniProtKB-KW"/>
</dbReference>